<feature type="chain" id="PRO_5018016751" evidence="3">
    <location>
        <begin position="37"/>
        <end position="417"/>
    </location>
</feature>
<name>A0A3N0VLJ7_9GAMM</name>
<evidence type="ECO:0000256" key="2">
    <source>
        <dbReference type="SAM" id="MobiDB-lite"/>
    </source>
</evidence>
<dbReference type="Proteomes" id="UP000282106">
    <property type="component" value="Unassembled WGS sequence"/>
</dbReference>
<feature type="region of interest" description="Disordered" evidence="2">
    <location>
        <begin position="48"/>
        <end position="69"/>
    </location>
</feature>
<dbReference type="SUPFAM" id="SSF53474">
    <property type="entry name" value="alpha/beta-Hydrolases"/>
    <property type="match status" value="1"/>
</dbReference>
<dbReference type="AlphaFoldDB" id="A0A3N0VLJ7"/>
<evidence type="ECO:0000313" key="5">
    <source>
        <dbReference type="EMBL" id="ROH93636.1"/>
    </source>
</evidence>
<protein>
    <submittedName>
        <fullName evidence="5">Alpha/beta fold hydrolase</fullName>
    </submittedName>
</protein>
<reference evidence="5 6" key="1">
    <citation type="submission" date="2018-10" db="EMBL/GenBank/DDBJ databases">
        <authorList>
            <person name="Chen W.-M."/>
        </authorList>
    </citation>
    <scope>NUCLEOTIDE SEQUENCE [LARGE SCALE GENOMIC DNA]</scope>
    <source>
        <strain evidence="5 6">THS-13</strain>
    </source>
</reference>
<dbReference type="PANTHER" id="PTHR22946">
    <property type="entry name" value="DIENELACTONE HYDROLASE DOMAIN-CONTAINING PROTEIN-RELATED"/>
    <property type="match status" value="1"/>
</dbReference>
<dbReference type="PANTHER" id="PTHR22946:SF9">
    <property type="entry name" value="POLYKETIDE TRANSFERASE AF380"/>
    <property type="match status" value="1"/>
</dbReference>
<comment type="caution">
    <text evidence="5">The sequence shown here is derived from an EMBL/GenBank/DDBJ whole genome shotgun (WGS) entry which is preliminary data.</text>
</comment>
<feature type="signal peptide" evidence="3">
    <location>
        <begin position="1"/>
        <end position="36"/>
    </location>
</feature>
<keyword evidence="1 5" id="KW-0378">Hydrolase</keyword>
<keyword evidence="3" id="KW-0732">Signal</keyword>
<dbReference type="Gene3D" id="3.40.50.1820">
    <property type="entry name" value="alpha/beta hydrolase"/>
    <property type="match status" value="1"/>
</dbReference>
<evidence type="ECO:0000313" key="6">
    <source>
        <dbReference type="Proteomes" id="UP000282106"/>
    </source>
</evidence>
<dbReference type="Pfam" id="PF12740">
    <property type="entry name" value="PETase"/>
    <property type="match status" value="1"/>
</dbReference>
<feature type="domain" description="PET hydrolase/cutinase-like" evidence="4">
    <location>
        <begin position="176"/>
        <end position="377"/>
    </location>
</feature>
<evidence type="ECO:0000256" key="3">
    <source>
        <dbReference type="SAM" id="SignalP"/>
    </source>
</evidence>
<keyword evidence="6" id="KW-1185">Reference proteome</keyword>
<sequence>MALQAAKNRRDSRRRPSLNRLLAATAALLLSLSLAACDQAASDTASGQESLKAWPASQPGEDPPPAPAPVEAVIGNLDALAALLPTATLAALFDPVAFGTTVRDLSDPAVLAFHVRATLAQLSGQCQLASPYHCYGYPGYNAGVALVPVRFKNRYGTELYGEIVLPGRGALPPRAGAYPVILALEGLATNTAVYRWWHQLFADAGYLVFAFDFVGQGKSQDAVTGDPGNTIEDAQDALSYLLEQSPVRAALDASRIGVIGHSQGAITTLGLQAVEPRLKAAVAAAPISERSAPFAANPIPVMIQTGDHDGPVAPIPFLNPAVVRPIYEKLAGDRALIVAEASTHAQHTSYPVLPSAQWGLEIAGRYSLAWMDYQLRGDRAALEVLRGGHPHLSYLWDSELRIAGETSSYRGAGPLPQ</sequence>
<dbReference type="InterPro" id="IPR029058">
    <property type="entry name" value="AB_hydrolase_fold"/>
</dbReference>
<dbReference type="InParanoid" id="A0A3N0VLJ7"/>
<gene>
    <name evidence="5" type="ORF">ED208_03695</name>
</gene>
<accession>A0A3N0VLJ7</accession>
<dbReference type="InterPro" id="IPR050261">
    <property type="entry name" value="FrsA_esterase"/>
</dbReference>
<dbReference type="EMBL" id="RJVO01000001">
    <property type="protein sequence ID" value="ROH93636.1"/>
    <property type="molecule type" value="Genomic_DNA"/>
</dbReference>
<dbReference type="GO" id="GO:0052689">
    <property type="term" value="F:carboxylic ester hydrolase activity"/>
    <property type="evidence" value="ECO:0007669"/>
    <property type="project" value="UniProtKB-ARBA"/>
</dbReference>
<dbReference type="InterPro" id="IPR041127">
    <property type="entry name" value="PET_hydrolase/cutinase-like"/>
</dbReference>
<evidence type="ECO:0000256" key="1">
    <source>
        <dbReference type="ARBA" id="ARBA00022801"/>
    </source>
</evidence>
<organism evidence="5 6">
    <name type="scientific">Stagnimonas aquatica</name>
    <dbReference type="NCBI Taxonomy" id="2689987"/>
    <lineage>
        <taxon>Bacteria</taxon>
        <taxon>Pseudomonadati</taxon>
        <taxon>Pseudomonadota</taxon>
        <taxon>Gammaproteobacteria</taxon>
        <taxon>Nevskiales</taxon>
        <taxon>Nevskiaceae</taxon>
        <taxon>Stagnimonas</taxon>
    </lineage>
</organism>
<evidence type="ECO:0000259" key="4">
    <source>
        <dbReference type="Pfam" id="PF12740"/>
    </source>
</evidence>
<proteinExistence type="predicted"/>